<dbReference type="OrthoDB" id="10250396at2759"/>
<evidence type="ECO:0000313" key="4">
    <source>
        <dbReference type="EMBL" id="TKR69276.1"/>
    </source>
</evidence>
<gene>
    <name evidence="4" type="ORF">L596_021457</name>
</gene>
<evidence type="ECO:0000259" key="2">
    <source>
        <dbReference type="Pfam" id="PF02550"/>
    </source>
</evidence>
<protein>
    <submittedName>
        <fullName evidence="4">Uncharacterized protein</fullName>
    </submittedName>
</protein>
<dbReference type="Pfam" id="PF02550">
    <property type="entry name" value="AcetylCoA_hydro"/>
    <property type="match status" value="1"/>
</dbReference>
<reference evidence="4 5" key="2">
    <citation type="journal article" date="2019" name="G3 (Bethesda)">
        <title>Hybrid Assembly of the Genome of the Entomopathogenic Nematode Steinernema carpocapsae Identifies the X-Chromosome.</title>
        <authorList>
            <person name="Serra L."/>
            <person name="Macchietto M."/>
            <person name="Macias-Munoz A."/>
            <person name="McGill C.J."/>
            <person name="Rodriguez I.M."/>
            <person name="Rodriguez B."/>
            <person name="Murad R."/>
            <person name="Mortazavi A."/>
        </authorList>
    </citation>
    <scope>NUCLEOTIDE SEQUENCE [LARGE SCALE GENOMIC DNA]</scope>
    <source>
        <strain evidence="4 5">ALL</strain>
    </source>
</reference>
<dbReference type="PANTHER" id="PTHR21432:SF13">
    <property type="entry name" value="ACETYL-COA HYDROLASE"/>
    <property type="match status" value="1"/>
</dbReference>
<dbReference type="Gene3D" id="3.30.750.70">
    <property type="entry name" value="4-hydroxybutyrate coenzyme like domains"/>
    <property type="match status" value="1"/>
</dbReference>
<dbReference type="Pfam" id="PF13336">
    <property type="entry name" value="AcetylCoA_hyd_C"/>
    <property type="match status" value="1"/>
</dbReference>
<name>A0A4U5MIS5_STECR</name>
<dbReference type="PANTHER" id="PTHR21432">
    <property type="entry name" value="ACETYL-COA HYDROLASE-RELATED"/>
    <property type="match status" value="1"/>
</dbReference>
<dbReference type="GO" id="GO:0008775">
    <property type="term" value="F:acetate CoA-transferase activity"/>
    <property type="evidence" value="ECO:0007669"/>
    <property type="project" value="InterPro"/>
</dbReference>
<comment type="similarity">
    <text evidence="1">Belongs to the acetyl-CoA hydrolase/transferase family.</text>
</comment>
<dbReference type="EMBL" id="AZBU02000007">
    <property type="protein sequence ID" value="TKR69276.1"/>
    <property type="molecule type" value="Genomic_DNA"/>
</dbReference>
<dbReference type="Gene3D" id="3.40.1080.20">
    <property type="entry name" value="Acetyl-CoA hydrolase/transferase C-terminal domain"/>
    <property type="match status" value="1"/>
</dbReference>
<sequence length="467" mass="50779">MLSRSLAISRRHISGISPSQAVRTLSNPIEGKSAYYTSVENAISEIKSGDSIHVHSCAATTTELLDELCKQSVIRDLNDVTLSHIITMGKADWLTKPEFSSRIRSNCFFLDGNTRKPVGNGTADFLPVFLYDTVRLYDEKIIPVDVAFLTVSPPDAHGYCSMGVSADCSSAGARNAKKIIAIENPSMPRTFGDTVIHVSQIDAIVKVNERSIYEFNQGKGSEEEKAIGKLIAENLVDNGATLQLGIGAIPDSTLAGMHHHKDLGIHSEMISDGVIDLIKKGIITNNKKTVLPGQVVTSFAMGSKKFYDFLDGNPQFTFASAGYTNSVHVISDQHKMTAINSCIEVDLTGQICSDSIGPTIYSGYGGQVDFIAGTALAKDRQSKPIIALTSQTNKGQSKIVPFLKEGSGVVTTRGHVRYVVTEYGIAQLWGKNLRQRAYELINIAHPNHRAQLEKAAFERLKCMPSKD</sequence>
<dbReference type="SUPFAM" id="SSF100950">
    <property type="entry name" value="NagB/RpiA/CoA transferase-like"/>
    <property type="match status" value="2"/>
</dbReference>
<reference evidence="4 5" key="1">
    <citation type="journal article" date="2015" name="Genome Biol.">
        <title>Comparative genomics of Steinernema reveals deeply conserved gene regulatory networks.</title>
        <authorList>
            <person name="Dillman A.R."/>
            <person name="Macchietto M."/>
            <person name="Porter C.F."/>
            <person name="Rogers A."/>
            <person name="Williams B."/>
            <person name="Antoshechkin I."/>
            <person name="Lee M.M."/>
            <person name="Goodwin Z."/>
            <person name="Lu X."/>
            <person name="Lewis E.E."/>
            <person name="Goodrich-Blair H."/>
            <person name="Stock S.P."/>
            <person name="Adams B.J."/>
            <person name="Sternberg P.W."/>
            <person name="Mortazavi A."/>
        </authorList>
    </citation>
    <scope>NUCLEOTIDE SEQUENCE [LARGE SCALE GENOMIC DNA]</scope>
    <source>
        <strain evidence="4 5">ALL</strain>
    </source>
</reference>
<dbReference type="GO" id="GO:0006083">
    <property type="term" value="P:acetate metabolic process"/>
    <property type="evidence" value="ECO:0007669"/>
    <property type="project" value="InterPro"/>
</dbReference>
<accession>A0A4U5MIS5</accession>
<dbReference type="InterPro" id="IPR038460">
    <property type="entry name" value="AcetylCoA_hyd_C_sf"/>
</dbReference>
<dbReference type="GO" id="GO:0005739">
    <property type="term" value="C:mitochondrion"/>
    <property type="evidence" value="ECO:0007669"/>
    <property type="project" value="TreeGrafter"/>
</dbReference>
<comment type="caution">
    <text evidence="4">The sequence shown here is derived from an EMBL/GenBank/DDBJ whole genome shotgun (WGS) entry which is preliminary data.</text>
</comment>
<dbReference type="Gene3D" id="3.40.1080.10">
    <property type="entry name" value="Glutaconate Coenzyme A-transferase"/>
    <property type="match status" value="1"/>
</dbReference>
<dbReference type="InterPro" id="IPR003702">
    <property type="entry name" value="ActCoA_hydro_N"/>
</dbReference>
<dbReference type="InterPro" id="IPR037171">
    <property type="entry name" value="NagB/RpiA_transferase-like"/>
</dbReference>
<keyword evidence="5" id="KW-1185">Reference proteome</keyword>
<evidence type="ECO:0000259" key="3">
    <source>
        <dbReference type="Pfam" id="PF13336"/>
    </source>
</evidence>
<evidence type="ECO:0000256" key="1">
    <source>
        <dbReference type="ARBA" id="ARBA00009632"/>
    </source>
</evidence>
<dbReference type="AlphaFoldDB" id="A0A4U5MIS5"/>
<feature type="domain" description="Acetyl-CoA hydrolase/transferase N-terminal" evidence="2">
    <location>
        <begin position="45"/>
        <end position="210"/>
    </location>
</feature>
<evidence type="ECO:0000313" key="5">
    <source>
        <dbReference type="Proteomes" id="UP000298663"/>
    </source>
</evidence>
<proteinExistence type="inferred from homology"/>
<feature type="domain" description="Acetyl-CoA hydrolase/transferase C-terminal" evidence="3">
    <location>
        <begin position="302"/>
        <end position="456"/>
    </location>
</feature>
<organism evidence="4 5">
    <name type="scientific">Steinernema carpocapsae</name>
    <name type="common">Entomopathogenic nematode</name>
    <dbReference type="NCBI Taxonomy" id="34508"/>
    <lineage>
        <taxon>Eukaryota</taxon>
        <taxon>Metazoa</taxon>
        <taxon>Ecdysozoa</taxon>
        <taxon>Nematoda</taxon>
        <taxon>Chromadorea</taxon>
        <taxon>Rhabditida</taxon>
        <taxon>Tylenchina</taxon>
        <taxon>Panagrolaimomorpha</taxon>
        <taxon>Strongyloidoidea</taxon>
        <taxon>Steinernematidae</taxon>
        <taxon>Steinernema</taxon>
    </lineage>
</organism>
<dbReference type="InterPro" id="IPR026888">
    <property type="entry name" value="AcetylCoA_hyd_C"/>
</dbReference>
<dbReference type="Proteomes" id="UP000298663">
    <property type="component" value="Unassembled WGS sequence"/>
</dbReference>
<dbReference type="InterPro" id="IPR046433">
    <property type="entry name" value="ActCoA_hydro"/>
</dbReference>